<evidence type="ECO:0000313" key="1">
    <source>
        <dbReference type="EMBL" id="TKS69465.1"/>
    </source>
</evidence>
<name>A0A4U5U8V7_COLLU</name>
<accession>A0A4U5U8V7</accession>
<evidence type="ECO:0000313" key="2">
    <source>
        <dbReference type="Proteomes" id="UP000298787"/>
    </source>
</evidence>
<dbReference type="EMBL" id="CM014081">
    <property type="protein sequence ID" value="TKS69465.1"/>
    <property type="molecule type" value="Genomic_DNA"/>
</dbReference>
<protein>
    <submittedName>
        <fullName evidence="1">Uncharacterized protein</fullName>
    </submittedName>
</protein>
<dbReference type="Proteomes" id="UP000298787">
    <property type="component" value="Chromosome 4"/>
</dbReference>
<sequence length="164" mass="18205">MSKGRKKKKDNYPGEDDSDDHCATLADACEANANVASSPSPATLEDILVAIKMLDSRVDTRRQSESHHRQASAKAPLQYDGCPVYIFPVFTSATIKKRQAFRAIREKCRAKSIRCGFLYPAWFVVTVNNNTSTFTTPAKAEEFLSREADGWDAVASASPRRETE</sequence>
<proteinExistence type="predicted"/>
<keyword evidence="2" id="KW-1185">Reference proteome</keyword>
<dbReference type="AlphaFoldDB" id="A0A4U5U8V7"/>
<dbReference type="Gene3D" id="3.30.250.20">
    <property type="entry name" value="L1 transposable element, C-terminal domain"/>
    <property type="match status" value="1"/>
</dbReference>
<dbReference type="InterPro" id="IPR042566">
    <property type="entry name" value="L1_C"/>
</dbReference>
<gene>
    <name evidence="1" type="ORF">D9C73_003529</name>
</gene>
<dbReference type="STRING" id="240159.A0A4U5U8V7"/>
<organism evidence="1 2">
    <name type="scientific">Collichthys lucidus</name>
    <name type="common">Big head croaker</name>
    <name type="synonym">Sciaena lucida</name>
    <dbReference type="NCBI Taxonomy" id="240159"/>
    <lineage>
        <taxon>Eukaryota</taxon>
        <taxon>Metazoa</taxon>
        <taxon>Chordata</taxon>
        <taxon>Craniata</taxon>
        <taxon>Vertebrata</taxon>
        <taxon>Euteleostomi</taxon>
        <taxon>Actinopterygii</taxon>
        <taxon>Neopterygii</taxon>
        <taxon>Teleostei</taxon>
        <taxon>Neoteleostei</taxon>
        <taxon>Acanthomorphata</taxon>
        <taxon>Eupercaria</taxon>
        <taxon>Sciaenidae</taxon>
        <taxon>Collichthys</taxon>
    </lineage>
</organism>
<reference evidence="1 2" key="1">
    <citation type="submission" date="2019-01" db="EMBL/GenBank/DDBJ databases">
        <title>Genome Assembly of Collichthys lucidus.</title>
        <authorList>
            <person name="Cai M."/>
            <person name="Xiao S."/>
        </authorList>
    </citation>
    <scope>NUCLEOTIDE SEQUENCE [LARGE SCALE GENOMIC DNA]</scope>
    <source>
        <strain evidence="1">JT15FE1705JMU</strain>
        <tissue evidence="1">Muscle</tissue>
    </source>
</reference>